<keyword evidence="1" id="KW-0472">Membrane</keyword>
<name>A0A919XFB1_9BACL</name>
<proteinExistence type="predicted"/>
<dbReference type="RefSeq" id="WP_160044405.1">
    <property type="nucleotide sequence ID" value="NZ_BORQ01000002.1"/>
</dbReference>
<dbReference type="Proteomes" id="UP000679779">
    <property type="component" value="Unassembled WGS sequence"/>
</dbReference>
<sequence>MNEKSVKSLLTSKRKVTYIAAFIGSAILSMSTPWFICLPVLLVVIAADLYLTKKSEHS</sequence>
<feature type="transmembrane region" description="Helical" evidence="1">
    <location>
        <begin position="18"/>
        <end position="51"/>
    </location>
</feature>
<organism evidence="2 3">
    <name type="scientific">Paenibacillus albilobatus</name>
    <dbReference type="NCBI Taxonomy" id="2716884"/>
    <lineage>
        <taxon>Bacteria</taxon>
        <taxon>Bacillati</taxon>
        <taxon>Bacillota</taxon>
        <taxon>Bacilli</taxon>
        <taxon>Bacillales</taxon>
        <taxon>Paenibacillaceae</taxon>
        <taxon>Paenibacillus</taxon>
    </lineage>
</organism>
<evidence type="ECO:0000256" key="1">
    <source>
        <dbReference type="SAM" id="Phobius"/>
    </source>
</evidence>
<reference evidence="2" key="1">
    <citation type="submission" date="2021-03" db="EMBL/GenBank/DDBJ databases">
        <title>Antimicrobial resistance genes in bacteria isolated from Japanese honey, and their potential for conferring macrolide and lincosamide resistance in the American foulbrood pathogen Paenibacillus larvae.</title>
        <authorList>
            <person name="Okamoto M."/>
            <person name="Kumagai M."/>
            <person name="Kanamori H."/>
            <person name="Takamatsu D."/>
        </authorList>
    </citation>
    <scope>NUCLEOTIDE SEQUENCE</scope>
    <source>
        <strain evidence="2">J2TS6</strain>
    </source>
</reference>
<keyword evidence="1" id="KW-1133">Transmembrane helix</keyword>
<keyword evidence="3" id="KW-1185">Reference proteome</keyword>
<evidence type="ECO:0000313" key="2">
    <source>
        <dbReference type="EMBL" id="GIO31126.1"/>
    </source>
</evidence>
<dbReference type="AlphaFoldDB" id="A0A919XFB1"/>
<protein>
    <submittedName>
        <fullName evidence="2">Uncharacterized protein</fullName>
    </submittedName>
</protein>
<gene>
    <name evidence="2" type="ORF">J2TS6_22670</name>
</gene>
<comment type="caution">
    <text evidence="2">The sequence shown here is derived from an EMBL/GenBank/DDBJ whole genome shotgun (WGS) entry which is preliminary data.</text>
</comment>
<evidence type="ECO:0000313" key="3">
    <source>
        <dbReference type="Proteomes" id="UP000679779"/>
    </source>
</evidence>
<accession>A0A919XFB1</accession>
<keyword evidence="1" id="KW-0812">Transmembrane</keyword>
<dbReference type="EMBL" id="BORQ01000002">
    <property type="protein sequence ID" value="GIO31126.1"/>
    <property type="molecule type" value="Genomic_DNA"/>
</dbReference>